<evidence type="ECO:0000313" key="1">
    <source>
        <dbReference type="EMBL" id="MBB5021309.1"/>
    </source>
</evidence>
<organism evidence="1 2">
    <name type="scientific">Desulfurispira natronophila</name>
    <dbReference type="NCBI Taxonomy" id="682562"/>
    <lineage>
        <taxon>Bacteria</taxon>
        <taxon>Pseudomonadati</taxon>
        <taxon>Chrysiogenota</taxon>
        <taxon>Chrysiogenia</taxon>
        <taxon>Chrysiogenales</taxon>
        <taxon>Chrysiogenaceae</taxon>
        <taxon>Desulfurispira</taxon>
    </lineage>
</organism>
<reference evidence="1 2" key="1">
    <citation type="submission" date="2020-08" db="EMBL/GenBank/DDBJ databases">
        <title>Genomic Encyclopedia of Type Strains, Phase IV (KMG-IV): sequencing the most valuable type-strain genomes for metagenomic binning, comparative biology and taxonomic classification.</title>
        <authorList>
            <person name="Goeker M."/>
        </authorList>
    </citation>
    <scope>NUCLEOTIDE SEQUENCE [LARGE SCALE GENOMIC DNA]</scope>
    <source>
        <strain evidence="1 2">DSM 22071</strain>
    </source>
</reference>
<dbReference type="Gene3D" id="3.90.10.10">
    <property type="entry name" value="Cytochrome C3"/>
    <property type="match status" value="1"/>
</dbReference>
<dbReference type="RefSeq" id="WP_183729782.1">
    <property type="nucleotide sequence ID" value="NZ_JACHID010000003.1"/>
</dbReference>
<evidence type="ECO:0000313" key="2">
    <source>
        <dbReference type="Proteomes" id="UP000528322"/>
    </source>
</evidence>
<keyword evidence="2" id="KW-1185">Reference proteome</keyword>
<proteinExistence type="predicted"/>
<dbReference type="AlphaFoldDB" id="A0A7W7Y3L3"/>
<dbReference type="SUPFAM" id="SSF48695">
    <property type="entry name" value="Multiheme cytochromes"/>
    <property type="match status" value="1"/>
</dbReference>
<protein>
    <submittedName>
        <fullName evidence="1">Cytochrome c553</fullName>
    </submittedName>
</protein>
<dbReference type="Proteomes" id="UP000528322">
    <property type="component" value="Unassembled WGS sequence"/>
</dbReference>
<name>A0A7W7Y3L3_9BACT</name>
<dbReference type="InterPro" id="IPR036280">
    <property type="entry name" value="Multihaem_cyt_sf"/>
</dbReference>
<gene>
    <name evidence="1" type="ORF">HNR37_000618</name>
</gene>
<accession>A0A7W7Y3L3</accession>
<dbReference type="EMBL" id="JACHID010000003">
    <property type="protein sequence ID" value="MBB5021309.1"/>
    <property type="molecule type" value="Genomic_DNA"/>
</dbReference>
<comment type="caution">
    <text evidence="1">The sequence shown here is derived from an EMBL/GenBank/DDBJ whole genome shotgun (WGS) entry which is preliminary data.</text>
</comment>
<sequence>MKKAIWILLCAAVVMIGYGTLSAQVQFRGEEPYSIKAHPDELVQGVACNTCHQTGWAPELPAYGPRVHEMQQKGIDIQEEQEHIHANFGFTSCVVCHTNTHNAETATESLTGGSIEALASSCVNCHSEGGVGGYYGNWDSRELRPHTFTRGQ</sequence>